<accession>A0A4Z2CB29</accession>
<dbReference type="EMBL" id="SWLE01000003">
    <property type="protein sequence ID" value="TNN01354.1"/>
    <property type="molecule type" value="Genomic_DNA"/>
</dbReference>
<keyword evidence="2" id="KW-1185">Reference proteome</keyword>
<comment type="caution">
    <text evidence="1">The sequence shown here is derived from an EMBL/GenBank/DDBJ whole genome shotgun (WGS) entry which is preliminary data.</text>
</comment>
<proteinExistence type="predicted"/>
<organism evidence="1 2">
    <name type="scientific">Takifugu bimaculatus</name>
    <dbReference type="NCBI Taxonomy" id="433685"/>
    <lineage>
        <taxon>Eukaryota</taxon>
        <taxon>Metazoa</taxon>
        <taxon>Chordata</taxon>
        <taxon>Craniata</taxon>
        <taxon>Vertebrata</taxon>
        <taxon>Euteleostomi</taxon>
        <taxon>Actinopterygii</taxon>
        <taxon>Neopterygii</taxon>
        <taxon>Teleostei</taxon>
        <taxon>Neoteleostei</taxon>
        <taxon>Acanthomorphata</taxon>
        <taxon>Eupercaria</taxon>
        <taxon>Tetraodontiformes</taxon>
        <taxon>Tetradontoidea</taxon>
        <taxon>Tetraodontidae</taxon>
        <taxon>Takifugu</taxon>
    </lineage>
</organism>
<evidence type="ECO:0000313" key="1">
    <source>
        <dbReference type="EMBL" id="TNN01354.1"/>
    </source>
</evidence>
<name>A0A4Z2CB29_9TELE</name>
<protein>
    <submittedName>
        <fullName evidence="1">Uncharacterized protein</fullName>
    </submittedName>
</protein>
<dbReference type="AlphaFoldDB" id="A0A4Z2CB29"/>
<gene>
    <name evidence="1" type="ORF">fugu_010736</name>
</gene>
<reference evidence="1 2" key="1">
    <citation type="submission" date="2019-04" db="EMBL/GenBank/DDBJ databases">
        <title>The sequence and de novo assembly of Takifugu bimaculatus genome using PacBio and Hi-C technologies.</title>
        <authorList>
            <person name="Xu P."/>
            <person name="Liu B."/>
            <person name="Zhou Z."/>
        </authorList>
    </citation>
    <scope>NUCLEOTIDE SEQUENCE [LARGE SCALE GENOMIC DNA]</scope>
    <source>
        <strain evidence="1">TB-2018</strain>
        <tissue evidence="1">Muscle</tissue>
    </source>
</reference>
<dbReference type="Proteomes" id="UP000516260">
    <property type="component" value="Chromosome 11"/>
</dbReference>
<sequence length="178" mass="20148">MPCPAHYAHFMSPAIHRTSWSPDQRKMHVFFPLVLFIGSTSGKKQGDFGIFSACVLNNSLRLRCHYADCPDSPPYDCDFFTSEGSKISTEPDRKCRIVLPNHPVLYSNTTTSYNCTLTRRNRNESKHITIDYSIRQGKQRIRNCTSASCFLLHPAPDLLWPAVVLSLWGVLLTDGQPT</sequence>
<evidence type="ECO:0000313" key="2">
    <source>
        <dbReference type="Proteomes" id="UP000516260"/>
    </source>
</evidence>